<reference evidence="3 4" key="1">
    <citation type="submission" date="2020-02" db="EMBL/GenBank/DDBJ databases">
        <title>Genome sequence of strain CCNWXJ40-4.</title>
        <authorList>
            <person name="Gao J."/>
            <person name="Sun J."/>
        </authorList>
    </citation>
    <scope>NUCLEOTIDE SEQUENCE [LARGE SCALE GENOMIC DNA]</scope>
    <source>
        <strain evidence="3 4">CCNWXJ 40-4</strain>
    </source>
</reference>
<gene>
    <name evidence="3" type="ORF">G6N73_14510</name>
</gene>
<dbReference type="InterPro" id="IPR002048">
    <property type="entry name" value="EF_hand_dom"/>
</dbReference>
<dbReference type="Proteomes" id="UP001642900">
    <property type="component" value="Unassembled WGS sequence"/>
</dbReference>
<feature type="chain" id="PRO_5026160208" evidence="1">
    <location>
        <begin position="22"/>
        <end position="117"/>
    </location>
</feature>
<dbReference type="GO" id="GO:0005509">
    <property type="term" value="F:calcium ion binding"/>
    <property type="evidence" value="ECO:0007669"/>
    <property type="project" value="InterPro"/>
</dbReference>
<dbReference type="AlphaFoldDB" id="A0A6G4WCQ8"/>
<organism evidence="3 4">
    <name type="scientific">Allomesorhizobium camelthorni</name>
    <dbReference type="NCBI Taxonomy" id="475069"/>
    <lineage>
        <taxon>Bacteria</taxon>
        <taxon>Pseudomonadati</taxon>
        <taxon>Pseudomonadota</taxon>
        <taxon>Alphaproteobacteria</taxon>
        <taxon>Hyphomicrobiales</taxon>
        <taxon>Phyllobacteriaceae</taxon>
        <taxon>Allomesorhizobium</taxon>
    </lineage>
</organism>
<evidence type="ECO:0000259" key="2">
    <source>
        <dbReference type="PROSITE" id="PS50222"/>
    </source>
</evidence>
<dbReference type="InterPro" id="IPR018247">
    <property type="entry name" value="EF_Hand_1_Ca_BS"/>
</dbReference>
<proteinExistence type="predicted"/>
<accession>A0A6G4WCQ8</accession>
<dbReference type="RefSeq" id="WP_165028717.1">
    <property type="nucleotide sequence ID" value="NZ_JAAKZF010000017.1"/>
</dbReference>
<evidence type="ECO:0000313" key="3">
    <source>
        <dbReference type="EMBL" id="NGO52374.1"/>
    </source>
</evidence>
<evidence type="ECO:0000256" key="1">
    <source>
        <dbReference type="SAM" id="SignalP"/>
    </source>
</evidence>
<protein>
    <submittedName>
        <fullName evidence="3">EF-hand domain-containing protein</fullName>
    </submittedName>
</protein>
<dbReference type="InterPro" id="IPR011992">
    <property type="entry name" value="EF-hand-dom_pair"/>
</dbReference>
<dbReference type="PROSITE" id="PS50222">
    <property type="entry name" value="EF_HAND_2"/>
    <property type="match status" value="1"/>
</dbReference>
<keyword evidence="1" id="KW-0732">Signal</keyword>
<dbReference type="EMBL" id="JAAKZF010000017">
    <property type="protein sequence ID" value="NGO52374.1"/>
    <property type="molecule type" value="Genomic_DNA"/>
</dbReference>
<dbReference type="PROSITE" id="PS00018">
    <property type="entry name" value="EF_HAND_1"/>
    <property type="match status" value="2"/>
</dbReference>
<feature type="domain" description="EF-hand" evidence="2">
    <location>
        <begin position="33"/>
        <end position="58"/>
    </location>
</feature>
<dbReference type="Pfam" id="PF13833">
    <property type="entry name" value="EF-hand_8"/>
    <property type="match status" value="1"/>
</dbReference>
<feature type="signal peptide" evidence="1">
    <location>
        <begin position="1"/>
        <end position="21"/>
    </location>
</feature>
<sequence>MRTKIATTVSALLLCTAMAAAQQASPMHEGHRDHLDTDDDGAVNRTEYRAFMTEAFGKLDTDRDGSLRAADVGQILTTDQFTAMDRNGDGAVSRTEFMNQVMADFARADSSGDGQLQ</sequence>
<dbReference type="SUPFAM" id="SSF47473">
    <property type="entry name" value="EF-hand"/>
    <property type="match status" value="1"/>
</dbReference>
<evidence type="ECO:0000313" key="4">
    <source>
        <dbReference type="Proteomes" id="UP001642900"/>
    </source>
</evidence>
<name>A0A6G4WCQ8_9HYPH</name>
<dbReference type="Pfam" id="PF13202">
    <property type="entry name" value="EF-hand_5"/>
    <property type="match status" value="1"/>
</dbReference>
<comment type="caution">
    <text evidence="3">The sequence shown here is derived from an EMBL/GenBank/DDBJ whole genome shotgun (WGS) entry which is preliminary data.</text>
</comment>
<dbReference type="Gene3D" id="1.10.238.10">
    <property type="entry name" value="EF-hand"/>
    <property type="match status" value="2"/>
</dbReference>
<keyword evidence="4" id="KW-1185">Reference proteome</keyword>